<keyword evidence="2" id="KW-1185">Reference proteome</keyword>
<evidence type="ECO:0000313" key="2">
    <source>
        <dbReference type="Proteomes" id="UP000238164"/>
    </source>
</evidence>
<dbReference type="Proteomes" id="UP000238164">
    <property type="component" value="Chromosome 1"/>
</dbReference>
<proteinExistence type="predicted"/>
<protein>
    <submittedName>
        <fullName evidence="1">Uncharacterized protein</fullName>
    </submittedName>
</protein>
<reference evidence="1 2" key="1">
    <citation type="submission" date="2018-02" db="EMBL/GenBank/DDBJ databases">
        <authorList>
            <person name="Cohen D.B."/>
            <person name="Kent A.D."/>
        </authorList>
    </citation>
    <scope>NUCLEOTIDE SEQUENCE [LARGE SCALE GENOMIC DNA]</scope>
    <source>
        <strain evidence="1">1</strain>
    </source>
</reference>
<dbReference type="EMBL" id="LT985188">
    <property type="protein sequence ID" value="SPD88082.1"/>
    <property type="molecule type" value="Genomic_DNA"/>
</dbReference>
<gene>
    <name evidence="1" type="ORF">MPLG2_3052</name>
</gene>
<dbReference type="KEGG" id="mgg:MPLG2_3052"/>
<sequence length="39" mass="4352">MKPLIGVLLLVVALVVVTKPRRRRRARVAGVWAAETDQL</sequence>
<dbReference type="AlphaFoldDB" id="A0A2N9JKG1"/>
<name>A0A2N9JKG1_9ACTN</name>
<accession>A0A2N9JKG1</accession>
<evidence type="ECO:0000313" key="1">
    <source>
        <dbReference type="EMBL" id="SPD88082.1"/>
    </source>
</evidence>
<organism evidence="1 2">
    <name type="scientific">Micropruina glycogenica</name>
    <dbReference type="NCBI Taxonomy" id="75385"/>
    <lineage>
        <taxon>Bacteria</taxon>
        <taxon>Bacillati</taxon>
        <taxon>Actinomycetota</taxon>
        <taxon>Actinomycetes</taxon>
        <taxon>Propionibacteriales</taxon>
        <taxon>Nocardioidaceae</taxon>
        <taxon>Micropruina</taxon>
    </lineage>
</organism>